<sequence>MKRMTFTFSLLHSSVLVGNTTNIRYIFIITFRIVSAFSTVKQGSNVTLMSKTCYFYNSDLRAARQRKNLKYISLSIIACVGSLVPNAMSSKYQSKLSALACVCPNTTQTAGTLRISIQQSQIVSNSVLLSKSLILAKFTEYVTYY</sequence>
<proteinExistence type="predicted"/>
<reference evidence="1 2" key="1">
    <citation type="submission" date="2024-07" db="EMBL/GenBank/DDBJ databases">
        <authorList>
            <person name="Akdeniz Z."/>
        </authorList>
    </citation>
    <scope>NUCLEOTIDE SEQUENCE [LARGE SCALE GENOMIC DNA]</scope>
</reference>
<accession>A0ABP1GE28</accession>
<evidence type="ECO:0000313" key="1">
    <source>
        <dbReference type="EMBL" id="CAL5970395.1"/>
    </source>
</evidence>
<evidence type="ECO:0000313" key="2">
    <source>
        <dbReference type="Proteomes" id="UP001642409"/>
    </source>
</evidence>
<comment type="caution">
    <text evidence="1">The sequence shown here is derived from an EMBL/GenBank/DDBJ whole genome shotgun (WGS) entry which is preliminary data.</text>
</comment>
<dbReference type="EMBL" id="CAXDID020000001">
    <property type="protein sequence ID" value="CAL5970395.1"/>
    <property type="molecule type" value="Genomic_DNA"/>
</dbReference>
<organism evidence="1 2">
    <name type="scientific">Hexamita inflata</name>
    <dbReference type="NCBI Taxonomy" id="28002"/>
    <lineage>
        <taxon>Eukaryota</taxon>
        <taxon>Metamonada</taxon>
        <taxon>Diplomonadida</taxon>
        <taxon>Hexamitidae</taxon>
        <taxon>Hexamitinae</taxon>
        <taxon>Hexamita</taxon>
    </lineage>
</organism>
<gene>
    <name evidence="1" type="ORF">HINF_LOCUS335</name>
</gene>
<keyword evidence="2" id="KW-1185">Reference proteome</keyword>
<dbReference type="Proteomes" id="UP001642409">
    <property type="component" value="Unassembled WGS sequence"/>
</dbReference>
<protein>
    <submittedName>
        <fullName evidence="1">Hypothetical_protein</fullName>
    </submittedName>
</protein>
<name>A0ABP1GE28_9EUKA</name>